<dbReference type="PANTHER" id="PTHR11214">
    <property type="entry name" value="BETA-1,3-N-ACETYLGLUCOSAMINYLTRANSFERASE"/>
    <property type="match status" value="1"/>
</dbReference>
<evidence type="ECO:0000256" key="8">
    <source>
        <dbReference type="ARBA" id="ARBA00023034"/>
    </source>
</evidence>
<dbReference type="GO" id="GO:0006493">
    <property type="term" value="P:protein O-linked glycosylation"/>
    <property type="evidence" value="ECO:0007669"/>
    <property type="project" value="TreeGrafter"/>
</dbReference>
<protein>
    <submittedName>
        <fullName evidence="11">Beta-1,3-galactosyltransferase 1</fullName>
    </submittedName>
</protein>
<comment type="subcellular location">
    <subcellularLocation>
        <location evidence="1">Golgi apparatus membrane</location>
        <topology evidence="1">Single-pass type II membrane protein</topology>
    </subcellularLocation>
</comment>
<dbReference type="OrthoDB" id="115198at2759"/>
<dbReference type="Proteomes" id="UP000192578">
    <property type="component" value="Unassembled WGS sequence"/>
</dbReference>
<accession>A0A1W0WA65</accession>
<evidence type="ECO:0000256" key="9">
    <source>
        <dbReference type="ARBA" id="ARBA00023136"/>
    </source>
</evidence>
<comment type="caution">
    <text evidence="11">The sequence shown here is derived from an EMBL/GenBank/DDBJ whole genome shotgun (WGS) entry which is preliminary data.</text>
</comment>
<evidence type="ECO:0000313" key="12">
    <source>
        <dbReference type="Proteomes" id="UP000192578"/>
    </source>
</evidence>
<dbReference type="Gene3D" id="3.90.550.50">
    <property type="match status" value="1"/>
</dbReference>
<keyword evidence="6" id="KW-0735">Signal-anchor</keyword>
<dbReference type="GO" id="GO:0000139">
    <property type="term" value="C:Golgi membrane"/>
    <property type="evidence" value="ECO:0007669"/>
    <property type="project" value="UniProtKB-SubCell"/>
</dbReference>
<dbReference type="FunFam" id="3.90.550.50:FF:000001">
    <property type="entry name" value="Hexosyltransferase"/>
    <property type="match status" value="1"/>
</dbReference>
<evidence type="ECO:0000256" key="6">
    <source>
        <dbReference type="ARBA" id="ARBA00022968"/>
    </source>
</evidence>
<evidence type="ECO:0000313" key="11">
    <source>
        <dbReference type="EMBL" id="OQV12058.1"/>
    </source>
</evidence>
<evidence type="ECO:0000256" key="3">
    <source>
        <dbReference type="ARBA" id="ARBA00022676"/>
    </source>
</evidence>
<keyword evidence="5" id="KW-0812">Transmembrane</keyword>
<reference evidence="12" key="1">
    <citation type="submission" date="2017-01" db="EMBL/GenBank/DDBJ databases">
        <title>Comparative genomics of anhydrobiosis in the tardigrade Hypsibius dujardini.</title>
        <authorList>
            <person name="Yoshida Y."/>
            <person name="Koutsovoulos G."/>
            <person name="Laetsch D."/>
            <person name="Stevens L."/>
            <person name="Kumar S."/>
            <person name="Horikawa D."/>
            <person name="Ishino K."/>
            <person name="Komine S."/>
            <person name="Tomita M."/>
            <person name="Blaxter M."/>
            <person name="Arakawa K."/>
        </authorList>
    </citation>
    <scope>NUCLEOTIDE SEQUENCE [LARGE SCALE GENOMIC DNA]</scope>
    <source>
        <strain evidence="12">Z151</strain>
    </source>
</reference>
<keyword evidence="12" id="KW-1185">Reference proteome</keyword>
<sequence>MFHIHEYLLKPRSTQAVIRQLRAVTAISVVACIFVLTSSSTHRIGTQQVIVESSIVGRNFPGPVCHAELNFTRILLVLRVRATYGDTRTFVRDRIRNSPSCNIKAVFLYGKFLGEKRKQFQAIIGREKELYGDVLQFDNINDYYLHGPRAVDAVKDWLVQQPCLVNQQVAFGTFQLAPEKLYHAKQYGKEEENWELDNCLKFALFKQTNIQFFAHYFPPLRTRAQTLRSNELFNQTSTFELQDGIVSPHLFPYLLEPAKKNLCGGALDKKYLGVIAVHSSANNFVNRKLIRETWGNPANLAQYKFALLFFIARNDSKAIDDDAMVHIYQLRDETEQYQDIIQEDFPDQYNHMTFKQIAVLKYLTEKCSNLNYNYLFKTDDDIVMDLRSISRYLKTLPQTAALRPRRAIFCFHLNGPALVPRYIDKWYVSPEEYPDRLYPAYCSGGGYLITKDLVPLLYETSLHVQTFWVDDTYVSGMLPKALGDVTVIQIPKQNFFTVKALYKGGEIGQQMLVHVMQNLDLFEIYWKMFQVEKAPPEITKL</sequence>
<dbReference type="InterPro" id="IPR002659">
    <property type="entry name" value="Glyco_trans_31"/>
</dbReference>
<keyword evidence="10" id="KW-0325">Glycoprotein</keyword>
<evidence type="ECO:0000256" key="10">
    <source>
        <dbReference type="ARBA" id="ARBA00023180"/>
    </source>
</evidence>
<dbReference type="EMBL" id="MTYJ01000154">
    <property type="protein sequence ID" value="OQV12058.1"/>
    <property type="molecule type" value="Genomic_DNA"/>
</dbReference>
<comment type="similarity">
    <text evidence="2">Belongs to the glycosyltransferase 31 family.</text>
</comment>
<name>A0A1W0WA65_HYPEX</name>
<evidence type="ECO:0000256" key="4">
    <source>
        <dbReference type="ARBA" id="ARBA00022679"/>
    </source>
</evidence>
<evidence type="ECO:0000256" key="2">
    <source>
        <dbReference type="ARBA" id="ARBA00008661"/>
    </source>
</evidence>
<dbReference type="PANTHER" id="PTHR11214:SF364">
    <property type="entry name" value="HEXOSYLTRANSFERASE"/>
    <property type="match status" value="1"/>
</dbReference>
<keyword evidence="4" id="KW-0808">Transferase</keyword>
<dbReference type="GO" id="GO:0016758">
    <property type="term" value="F:hexosyltransferase activity"/>
    <property type="evidence" value="ECO:0007669"/>
    <property type="project" value="InterPro"/>
</dbReference>
<keyword evidence="9" id="KW-0472">Membrane</keyword>
<proteinExistence type="inferred from homology"/>
<dbReference type="AlphaFoldDB" id="A0A1W0WA65"/>
<keyword evidence="7" id="KW-1133">Transmembrane helix</keyword>
<evidence type="ECO:0000256" key="5">
    <source>
        <dbReference type="ARBA" id="ARBA00022692"/>
    </source>
</evidence>
<keyword evidence="3" id="KW-0328">Glycosyltransferase</keyword>
<keyword evidence="8" id="KW-0333">Golgi apparatus</keyword>
<organism evidence="11 12">
    <name type="scientific">Hypsibius exemplaris</name>
    <name type="common">Freshwater tardigrade</name>
    <dbReference type="NCBI Taxonomy" id="2072580"/>
    <lineage>
        <taxon>Eukaryota</taxon>
        <taxon>Metazoa</taxon>
        <taxon>Ecdysozoa</taxon>
        <taxon>Tardigrada</taxon>
        <taxon>Eutardigrada</taxon>
        <taxon>Parachela</taxon>
        <taxon>Hypsibioidea</taxon>
        <taxon>Hypsibiidae</taxon>
        <taxon>Hypsibius</taxon>
    </lineage>
</organism>
<dbReference type="Pfam" id="PF01762">
    <property type="entry name" value="Galactosyl_T"/>
    <property type="match status" value="1"/>
</dbReference>
<gene>
    <name evidence="11" type="ORF">BV898_13620</name>
</gene>
<evidence type="ECO:0000256" key="7">
    <source>
        <dbReference type="ARBA" id="ARBA00022989"/>
    </source>
</evidence>
<evidence type="ECO:0000256" key="1">
    <source>
        <dbReference type="ARBA" id="ARBA00004323"/>
    </source>
</evidence>